<proteinExistence type="inferred from homology"/>
<evidence type="ECO:0000259" key="4">
    <source>
        <dbReference type="SMART" id="SM00822"/>
    </source>
</evidence>
<dbReference type="InterPro" id="IPR051687">
    <property type="entry name" value="Peroxisomal_Beta-Oxidation"/>
</dbReference>
<dbReference type="InterPro" id="IPR057326">
    <property type="entry name" value="KR_dom"/>
</dbReference>
<evidence type="ECO:0000256" key="2">
    <source>
        <dbReference type="ARBA" id="ARBA00023002"/>
    </source>
</evidence>
<dbReference type="PANTHER" id="PTHR45024:SF2">
    <property type="entry name" value="SCP2 DOMAIN-CONTAINING PROTEIN"/>
    <property type="match status" value="1"/>
</dbReference>
<dbReference type="Gene3D" id="3.40.50.720">
    <property type="entry name" value="NAD(P)-binding Rossmann-like Domain"/>
    <property type="match status" value="1"/>
</dbReference>
<dbReference type="Pfam" id="PF13561">
    <property type="entry name" value="adh_short_C2"/>
    <property type="match status" value="1"/>
</dbReference>
<accession>A0A381SEF6</accession>
<feature type="compositionally biased region" description="Basic and acidic residues" evidence="3">
    <location>
        <begin position="210"/>
        <end position="222"/>
    </location>
</feature>
<feature type="domain" description="Ketoreductase" evidence="4">
    <location>
        <begin position="8"/>
        <end position="220"/>
    </location>
</feature>
<dbReference type="PROSITE" id="PS00061">
    <property type="entry name" value="ADH_SHORT"/>
    <property type="match status" value="1"/>
</dbReference>
<dbReference type="GO" id="GO:0016491">
    <property type="term" value="F:oxidoreductase activity"/>
    <property type="evidence" value="ECO:0007669"/>
    <property type="project" value="UniProtKB-KW"/>
</dbReference>
<dbReference type="PRINTS" id="PR00081">
    <property type="entry name" value="GDHRDH"/>
</dbReference>
<evidence type="ECO:0000313" key="5">
    <source>
        <dbReference type="EMBL" id="SVA00687.1"/>
    </source>
</evidence>
<evidence type="ECO:0000256" key="1">
    <source>
        <dbReference type="ARBA" id="ARBA00006484"/>
    </source>
</evidence>
<dbReference type="InterPro" id="IPR002347">
    <property type="entry name" value="SDR_fam"/>
</dbReference>
<dbReference type="EMBL" id="UINC01002826">
    <property type="protein sequence ID" value="SVA00687.1"/>
    <property type="molecule type" value="Genomic_DNA"/>
</dbReference>
<reference evidence="5" key="1">
    <citation type="submission" date="2018-05" db="EMBL/GenBank/DDBJ databases">
        <authorList>
            <person name="Lanie J.A."/>
            <person name="Ng W.-L."/>
            <person name="Kazmierczak K.M."/>
            <person name="Andrzejewski T.M."/>
            <person name="Davidsen T.M."/>
            <person name="Wayne K.J."/>
            <person name="Tettelin H."/>
            <person name="Glass J.I."/>
            <person name="Rusch D."/>
            <person name="Podicherti R."/>
            <person name="Tsui H.-C.T."/>
            <person name="Winkler M.E."/>
        </authorList>
    </citation>
    <scope>NUCLEOTIDE SEQUENCE</scope>
</reference>
<dbReference type="SMART" id="SM00822">
    <property type="entry name" value="PKS_KR"/>
    <property type="match status" value="1"/>
</dbReference>
<name>A0A381SEF6_9ZZZZ</name>
<evidence type="ECO:0000256" key="3">
    <source>
        <dbReference type="SAM" id="MobiDB-lite"/>
    </source>
</evidence>
<keyword evidence="2" id="KW-0560">Oxidoreductase</keyword>
<gene>
    <name evidence="5" type="ORF">METZ01_LOCUS53541</name>
</gene>
<dbReference type="SUPFAM" id="SSF51735">
    <property type="entry name" value="NAD(P)-binding Rossmann-fold domains"/>
    <property type="match status" value="1"/>
</dbReference>
<feature type="region of interest" description="Disordered" evidence="3">
    <location>
        <begin position="198"/>
        <end position="232"/>
    </location>
</feature>
<organism evidence="5">
    <name type="scientific">marine metagenome</name>
    <dbReference type="NCBI Taxonomy" id="408172"/>
    <lineage>
        <taxon>unclassified sequences</taxon>
        <taxon>metagenomes</taxon>
        <taxon>ecological metagenomes</taxon>
    </lineage>
</organism>
<protein>
    <recommendedName>
        <fullName evidence="4">Ketoreductase domain-containing protein</fullName>
    </recommendedName>
</protein>
<sequence>MANYLDGKVAIVTGAGRGIGAGVAKQLAAEGAKVIVNDIGAALDGEGTSSTPAEQVVEEIKAAGGDATPNYTDISTMEGGESIVKSALDNYDKLDIVVTVAGILRDRMIFNMTEEEWDDVIRVHLKGTFTVCKYASILYRQQRSGRIITFASESGLFGNTGQGNYAAAKSGIAGFTKVAAKDLGRYGVTANSICPRANTRMTQSVPDSARQLRADRPQDREATPPTTQMEPEDVAPFVAYLASDQAASINGQTFLVYGGAITKLSLPRRVRTIFKQGRWDMEELRELAPQHLTQGLVNPSPPQAPK</sequence>
<dbReference type="InterPro" id="IPR036291">
    <property type="entry name" value="NAD(P)-bd_dom_sf"/>
</dbReference>
<dbReference type="PRINTS" id="PR00080">
    <property type="entry name" value="SDRFAMILY"/>
</dbReference>
<dbReference type="FunFam" id="3.40.50.720:FF:000084">
    <property type="entry name" value="Short-chain dehydrogenase reductase"/>
    <property type="match status" value="1"/>
</dbReference>
<comment type="similarity">
    <text evidence="1">Belongs to the short-chain dehydrogenases/reductases (SDR) family.</text>
</comment>
<dbReference type="InterPro" id="IPR020904">
    <property type="entry name" value="Sc_DH/Rdtase_CS"/>
</dbReference>
<dbReference type="PANTHER" id="PTHR45024">
    <property type="entry name" value="DEHYDROGENASES, SHORT CHAIN"/>
    <property type="match status" value="1"/>
</dbReference>
<dbReference type="AlphaFoldDB" id="A0A381SEF6"/>